<feature type="domain" description="Fibronectin type-III" evidence="2">
    <location>
        <begin position="194"/>
        <end position="297"/>
    </location>
</feature>
<feature type="transmembrane region" description="Helical" evidence="1">
    <location>
        <begin position="299"/>
        <end position="322"/>
    </location>
</feature>
<dbReference type="InterPro" id="IPR015373">
    <property type="entry name" value="Interferon/interleukin_rcp_dom"/>
</dbReference>
<accession>A0AAQ4NVL2</accession>
<dbReference type="GO" id="GO:0004896">
    <property type="term" value="F:cytokine receptor activity"/>
    <property type="evidence" value="ECO:0007669"/>
    <property type="project" value="TreeGrafter"/>
</dbReference>
<keyword evidence="1" id="KW-0812">Transmembrane</keyword>
<name>A0AAQ4NVL2_GASAC</name>
<reference evidence="3" key="3">
    <citation type="submission" date="2025-09" db="UniProtKB">
        <authorList>
            <consortium name="Ensembl"/>
        </authorList>
    </citation>
    <scope>IDENTIFICATION</scope>
</reference>
<keyword evidence="4" id="KW-1185">Reference proteome</keyword>
<sequence length="401" mass="44134">MFVIHTGQRPADSFKAAVSEKEGVSFRGVPLLVPVNANQEIRSLYWNTLRIGPTSLTDMSAAVCTFILTFFTVLGPTVVSGVLSPPTNVRLTSYDMNLLLVWDSPDGAASGLVYTTQYRAYLSDYRVGCVNISSLECDLSHLSSSISEYGKYTGRVRAQLGTESSAWMESNQITLDQDNPSRILQEILLKMASIISSPNVSLFSNGAAIEVSIKDPVFTISALRKAYHSATYNITYWKDGQMEKARSTSNIQQNRVVLSDLDPWTKYCIQVQINTKLNLNPSKPNTAVCASTTTEEAPWVAAIVTFAIVAVTVALLVVAVVYRKRITHFFCPKDLLPAHFKEYLLAPLNSAMYVAMCNSRPPDEIYNPIIVTDGRTVEEGQPLEAIGRSCSKQTDSTEIEA</sequence>
<dbReference type="Proteomes" id="UP000007635">
    <property type="component" value="Chromosome XVI"/>
</dbReference>
<dbReference type="Pfam" id="PF01108">
    <property type="entry name" value="Tissue_fac"/>
    <property type="match status" value="1"/>
</dbReference>
<dbReference type="RefSeq" id="XP_040058052.1">
    <property type="nucleotide sequence ID" value="XM_040202118.1"/>
</dbReference>
<keyword evidence="1" id="KW-0472">Membrane</keyword>
<dbReference type="KEGG" id="gat:120834221"/>
<dbReference type="GeneTree" id="ENSGT00940000158231"/>
<keyword evidence="1" id="KW-1133">Transmembrane helix</keyword>
<protein>
    <recommendedName>
        <fullName evidence="2">Fibronectin type-III domain-containing protein</fullName>
    </recommendedName>
</protein>
<dbReference type="InterPro" id="IPR013783">
    <property type="entry name" value="Ig-like_fold"/>
</dbReference>
<reference evidence="3 4" key="1">
    <citation type="journal article" date="2021" name="G3 (Bethesda)">
        <title>Improved contiguity of the threespine stickleback genome using long-read sequencing.</title>
        <authorList>
            <person name="Nath S."/>
            <person name="Shaw D.E."/>
            <person name="White M.A."/>
        </authorList>
    </citation>
    <scope>NUCLEOTIDE SEQUENCE [LARGE SCALE GENOMIC DNA]</scope>
    <source>
        <strain evidence="3 4">Lake Benthic</strain>
    </source>
</reference>
<feature type="domain" description="Fibronectin type-III" evidence="2">
    <location>
        <begin position="85"/>
        <end position="178"/>
    </location>
</feature>
<dbReference type="GO" id="GO:0005886">
    <property type="term" value="C:plasma membrane"/>
    <property type="evidence" value="ECO:0007669"/>
    <property type="project" value="TreeGrafter"/>
</dbReference>
<dbReference type="Pfam" id="PF09294">
    <property type="entry name" value="Interfer-bind"/>
    <property type="match status" value="1"/>
</dbReference>
<reference evidence="3" key="2">
    <citation type="submission" date="2025-08" db="UniProtKB">
        <authorList>
            <consortium name="Ensembl"/>
        </authorList>
    </citation>
    <scope>IDENTIFICATION</scope>
</reference>
<dbReference type="PANTHER" id="PTHR20859:SF46">
    <property type="entry name" value="INTERFERON GAMMA RECEPTOR 2"/>
    <property type="match status" value="1"/>
</dbReference>
<dbReference type="AlphaFoldDB" id="A0AAQ4NVL2"/>
<evidence type="ECO:0000313" key="3">
    <source>
        <dbReference type="Ensembl" id="ENSGACP00000029381.1"/>
    </source>
</evidence>
<dbReference type="InterPro" id="IPR050650">
    <property type="entry name" value="Type-II_Cytokine-TF_Rcpt"/>
</dbReference>
<dbReference type="SUPFAM" id="SSF49265">
    <property type="entry name" value="Fibronectin type III"/>
    <property type="match status" value="2"/>
</dbReference>
<dbReference type="Gene3D" id="2.60.40.10">
    <property type="entry name" value="Immunoglobulins"/>
    <property type="match status" value="2"/>
</dbReference>
<dbReference type="Ensembl" id="ENSGACT00000057503.1">
    <property type="protein sequence ID" value="ENSGACP00000029381.1"/>
    <property type="gene ID" value="ENSGACG00000001424.2"/>
</dbReference>
<evidence type="ECO:0000313" key="4">
    <source>
        <dbReference type="Proteomes" id="UP000007635"/>
    </source>
</evidence>
<dbReference type="PROSITE" id="PS50853">
    <property type="entry name" value="FN3"/>
    <property type="match status" value="2"/>
</dbReference>
<dbReference type="InterPro" id="IPR036116">
    <property type="entry name" value="FN3_sf"/>
</dbReference>
<dbReference type="InterPro" id="IPR003961">
    <property type="entry name" value="FN3_dom"/>
</dbReference>
<proteinExistence type="predicted"/>
<organism evidence="3 4">
    <name type="scientific">Gasterosteus aculeatus aculeatus</name>
    <name type="common">three-spined stickleback</name>
    <dbReference type="NCBI Taxonomy" id="481459"/>
    <lineage>
        <taxon>Eukaryota</taxon>
        <taxon>Metazoa</taxon>
        <taxon>Chordata</taxon>
        <taxon>Craniata</taxon>
        <taxon>Vertebrata</taxon>
        <taxon>Euteleostomi</taxon>
        <taxon>Actinopterygii</taxon>
        <taxon>Neopterygii</taxon>
        <taxon>Teleostei</taxon>
        <taxon>Neoteleostei</taxon>
        <taxon>Acanthomorphata</taxon>
        <taxon>Eupercaria</taxon>
        <taxon>Perciformes</taxon>
        <taxon>Cottioidei</taxon>
        <taxon>Gasterosteales</taxon>
        <taxon>Gasterosteidae</taxon>
        <taxon>Gasterosteus</taxon>
    </lineage>
</organism>
<dbReference type="GeneID" id="120834221"/>
<evidence type="ECO:0000256" key="1">
    <source>
        <dbReference type="SAM" id="Phobius"/>
    </source>
</evidence>
<dbReference type="PANTHER" id="PTHR20859">
    <property type="entry name" value="INTERFERON/INTERLEUKIN RECEPTOR"/>
    <property type="match status" value="1"/>
</dbReference>
<evidence type="ECO:0000259" key="2">
    <source>
        <dbReference type="PROSITE" id="PS50853"/>
    </source>
</evidence>